<accession>G7YY60</accession>
<name>G7YY60_CLOSI</name>
<evidence type="ECO:0000313" key="1">
    <source>
        <dbReference type="EMBL" id="GAA57889.1"/>
    </source>
</evidence>
<sequence>MLASARTRINKCLSVLNRVLEGAWTTVRGRGQLAFVDRPTKHQAKCFEALWMELWRIRSSGYFPPTLTEVFQQNAWTQHLLEPARYRQIPTTIPVGNCDNCVLKFDSCATGQEIRNHRRGFKTSAVQASEK</sequence>
<dbReference type="AlphaFoldDB" id="G7YY60"/>
<dbReference type="EMBL" id="DF145152">
    <property type="protein sequence ID" value="GAA57889.1"/>
    <property type="molecule type" value="Genomic_DNA"/>
</dbReference>
<organism evidence="1 2">
    <name type="scientific">Clonorchis sinensis</name>
    <name type="common">Chinese liver fluke</name>
    <dbReference type="NCBI Taxonomy" id="79923"/>
    <lineage>
        <taxon>Eukaryota</taxon>
        <taxon>Metazoa</taxon>
        <taxon>Spiralia</taxon>
        <taxon>Lophotrochozoa</taxon>
        <taxon>Platyhelminthes</taxon>
        <taxon>Trematoda</taxon>
        <taxon>Digenea</taxon>
        <taxon>Opisthorchiida</taxon>
        <taxon>Opisthorchiata</taxon>
        <taxon>Opisthorchiidae</taxon>
        <taxon>Clonorchis</taxon>
    </lineage>
</organism>
<proteinExistence type="predicted"/>
<reference key="2">
    <citation type="submission" date="2011-10" db="EMBL/GenBank/DDBJ databases">
        <title>The genome and transcriptome sequence of Clonorchis sinensis provide insights into the carcinogenic liver fluke.</title>
        <authorList>
            <person name="Wang X."/>
            <person name="Huang Y."/>
            <person name="Chen W."/>
            <person name="Liu H."/>
            <person name="Guo L."/>
            <person name="Chen Y."/>
            <person name="Luo F."/>
            <person name="Zhou W."/>
            <person name="Sun J."/>
            <person name="Mao Q."/>
            <person name="Liang P."/>
            <person name="Zhou C."/>
            <person name="Tian Y."/>
            <person name="Men J."/>
            <person name="Lv X."/>
            <person name="Huang L."/>
            <person name="Zhou J."/>
            <person name="Hu Y."/>
            <person name="Li R."/>
            <person name="Zhang F."/>
            <person name="Lei H."/>
            <person name="Li X."/>
            <person name="Hu X."/>
            <person name="Liang C."/>
            <person name="Xu J."/>
            <person name="Wu Z."/>
            <person name="Yu X."/>
        </authorList>
    </citation>
    <scope>NUCLEOTIDE SEQUENCE</scope>
    <source>
        <strain>Henan</strain>
    </source>
</reference>
<evidence type="ECO:0000313" key="2">
    <source>
        <dbReference type="Proteomes" id="UP000008909"/>
    </source>
</evidence>
<keyword evidence="2" id="KW-1185">Reference proteome</keyword>
<protein>
    <submittedName>
        <fullName evidence="1">Uncharacterized protein</fullName>
    </submittedName>
</protein>
<dbReference type="Proteomes" id="UP000008909">
    <property type="component" value="Unassembled WGS sequence"/>
</dbReference>
<reference evidence="1" key="1">
    <citation type="journal article" date="2011" name="Genome Biol.">
        <title>The draft genome of the carcinogenic human liver fluke Clonorchis sinensis.</title>
        <authorList>
            <person name="Wang X."/>
            <person name="Chen W."/>
            <person name="Huang Y."/>
            <person name="Sun J."/>
            <person name="Men J."/>
            <person name="Liu H."/>
            <person name="Luo F."/>
            <person name="Guo L."/>
            <person name="Lv X."/>
            <person name="Deng C."/>
            <person name="Zhou C."/>
            <person name="Fan Y."/>
            <person name="Li X."/>
            <person name="Huang L."/>
            <person name="Hu Y."/>
            <person name="Liang C."/>
            <person name="Hu X."/>
            <person name="Xu J."/>
            <person name="Yu X."/>
        </authorList>
    </citation>
    <scope>NUCLEOTIDE SEQUENCE [LARGE SCALE GENOMIC DNA]</scope>
    <source>
        <strain evidence="1">Henan</strain>
    </source>
</reference>
<gene>
    <name evidence="1" type="ORF">CLF_113318</name>
</gene>